<dbReference type="InterPro" id="IPR017850">
    <property type="entry name" value="Alkaline_phosphatase_core_sf"/>
</dbReference>
<dbReference type="CDD" id="cd16012">
    <property type="entry name" value="ALP"/>
    <property type="match status" value="1"/>
</dbReference>
<keyword evidence="6" id="KW-0378">Hydrolase</keyword>
<dbReference type="Gene3D" id="1.10.60.40">
    <property type="match status" value="1"/>
</dbReference>
<dbReference type="Gene3D" id="3.40.720.10">
    <property type="entry name" value="Alkaline Phosphatase, subunit A"/>
    <property type="match status" value="1"/>
</dbReference>
<dbReference type="RefSeq" id="WP_285764482.1">
    <property type="nucleotide sequence ID" value="NZ_BSYJ01000004.1"/>
</dbReference>
<evidence type="ECO:0000256" key="5">
    <source>
        <dbReference type="ARBA" id="ARBA00022723"/>
    </source>
</evidence>
<keyword evidence="5" id="KW-0479">Metal-binding</keyword>
<evidence type="ECO:0000256" key="9">
    <source>
        <dbReference type="RuleBase" id="RU003946"/>
    </source>
</evidence>
<dbReference type="InterPro" id="IPR018299">
    <property type="entry name" value="Alkaline_phosphatase_AS"/>
</dbReference>
<reference evidence="10 11" key="1">
    <citation type="submission" date="2023-04" db="EMBL/GenBank/DDBJ databases">
        <title>Marinobulbifer ophiurae gen. nov., sp. Nov., isolate from tissue of brittle star Ophioplocus japonicus.</title>
        <authorList>
            <person name="Kawano K."/>
            <person name="Sawayama S."/>
            <person name="Nakagawa S."/>
        </authorList>
    </citation>
    <scope>NUCLEOTIDE SEQUENCE [LARGE SCALE GENOMIC DNA]</scope>
    <source>
        <strain evidence="10 11">NKW57</strain>
    </source>
</reference>
<name>A0ABQ6M0Q0_9GAMM</name>
<dbReference type="Proteomes" id="UP001224392">
    <property type="component" value="Unassembled WGS sequence"/>
</dbReference>
<keyword evidence="4" id="KW-0597">Phosphoprotein</keyword>
<organism evidence="10 11">
    <name type="scientific">Biformimicrobium ophioploci</name>
    <dbReference type="NCBI Taxonomy" id="3036711"/>
    <lineage>
        <taxon>Bacteria</taxon>
        <taxon>Pseudomonadati</taxon>
        <taxon>Pseudomonadota</taxon>
        <taxon>Gammaproteobacteria</taxon>
        <taxon>Cellvibrionales</taxon>
        <taxon>Microbulbiferaceae</taxon>
        <taxon>Biformimicrobium</taxon>
    </lineage>
</organism>
<evidence type="ECO:0000256" key="3">
    <source>
        <dbReference type="ARBA" id="ARBA00005984"/>
    </source>
</evidence>
<dbReference type="PANTHER" id="PTHR11596:SF5">
    <property type="entry name" value="ALKALINE PHOSPHATASE"/>
    <property type="match status" value="1"/>
</dbReference>
<evidence type="ECO:0000256" key="6">
    <source>
        <dbReference type="ARBA" id="ARBA00022801"/>
    </source>
</evidence>
<accession>A0ABQ6M0Q0</accession>
<comment type="similarity">
    <text evidence="3 9">Belongs to the alkaline phosphatase family.</text>
</comment>
<dbReference type="PRINTS" id="PR00113">
    <property type="entry name" value="ALKPHPHTASE"/>
</dbReference>
<dbReference type="PROSITE" id="PS00123">
    <property type="entry name" value="ALKALINE_PHOSPHATASE"/>
    <property type="match status" value="1"/>
</dbReference>
<comment type="cofactor">
    <cofactor evidence="1">
        <name>Mg(2+)</name>
        <dbReference type="ChEBI" id="CHEBI:18420"/>
    </cofactor>
</comment>
<dbReference type="PANTHER" id="PTHR11596">
    <property type="entry name" value="ALKALINE PHOSPHATASE"/>
    <property type="match status" value="1"/>
</dbReference>
<keyword evidence="8" id="KW-0460">Magnesium</keyword>
<evidence type="ECO:0000256" key="4">
    <source>
        <dbReference type="ARBA" id="ARBA00022553"/>
    </source>
</evidence>
<proteinExistence type="inferred from homology"/>
<evidence type="ECO:0000256" key="8">
    <source>
        <dbReference type="ARBA" id="ARBA00022842"/>
    </source>
</evidence>
<dbReference type="InterPro" id="IPR001952">
    <property type="entry name" value="Alkaline_phosphatase"/>
</dbReference>
<keyword evidence="7" id="KW-0862">Zinc</keyword>
<dbReference type="SMART" id="SM00098">
    <property type="entry name" value="alkPPc"/>
    <property type="match status" value="1"/>
</dbReference>
<evidence type="ECO:0000313" key="11">
    <source>
        <dbReference type="Proteomes" id="UP001224392"/>
    </source>
</evidence>
<comment type="cofactor">
    <cofactor evidence="2">
        <name>Zn(2+)</name>
        <dbReference type="ChEBI" id="CHEBI:29105"/>
    </cofactor>
</comment>
<sequence length="439" mass="47516">MRKYIATAAAAVFLSACTPDENPKNVILMIGDGMGPAYTSGYRYFVNDNNRADFRPTVFTQTLVGNASTFPADPDSVTDSAASATAMAAGVKTLNGAVGVDADGQPVDSVLKHAKQAGMRTGLVATSEIYHATPAAFVAHNANRGEKHAIAQDFVNQRHNDMPLVDVFLGGGRKYFDHDETALWQKLEADGYHRVDDFGALENAAGKRNLVGLFADSGLPYAIDSDVPDRLQRMTRAALASLAGSDEGFFLMVEGSQIDWCGHNNDIACAMKEMGDFAASIEIVLEFMKANPDTLLVVTADHDTGGPSIGREGSYRWMPKVIRQVRASQGKLKEVLLESEDIAADWARFVDFPLEDDEIASLVSAQQYSRETKARDNDPKSLYASIADIINRRTGTGWTTHGHTGEDVQVFAAGKGSEQFRGNQDNTDIGKKLIALVRN</sequence>
<dbReference type="SUPFAM" id="SSF53649">
    <property type="entry name" value="Alkaline phosphatase-like"/>
    <property type="match status" value="1"/>
</dbReference>
<dbReference type="Pfam" id="PF00245">
    <property type="entry name" value="Alk_phosphatase"/>
    <property type="match status" value="1"/>
</dbReference>
<protein>
    <submittedName>
        <fullName evidence="10">Alkaline phosphatase</fullName>
    </submittedName>
</protein>
<comment type="caution">
    <text evidence="10">The sequence shown here is derived from an EMBL/GenBank/DDBJ whole genome shotgun (WGS) entry which is preliminary data.</text>
</comment>
<keyword evidence="11" id="KW-1185">Reference proteome</keyword>
<evidence type="ECO:0000313" key="10">
    <source>
        <dbReference type="EMBL" id="GMG87867.1"/>
    </source>
</evidence>
<evidence type="ECO:0000256" key="1">
    <source>
        <dbReference type="ARBA" id="ARBA00001946"/>
    </source>
</evidence>
<evidence type="ECO:0000256" key="2">
    <source>
        <dbReference type="ARBA" id="ARBA00001947"/>
    </source>
</evidence>
<dbReference type="EMBL" id="BSYJ01000004">
    <property type="protein sequence ID" value="GMG87867.1"/>
    <property type="molecule type" value="Genomic_DNA"/>
</dbReference>
<dbReference type="PROSITE" id="PS51257">
    <property type="entry name" value="PROKAR_LIPOPROTEIN"/>
    <property type="match status" value="1"/>
</dbReference>
<gene>
    <name evidence="10" type="ORF">MNKW57_21880</name>
</gene>
<evidence type="ECO:0000256" key="7">
    <source>
        <dbReference type="ARBA" id="ARBA00022833"/>
    </source>
</evidence>